<evidence type="ECO:0000259" key="2">
    <source>
        <dbReference type="Pfam" id="PF17919"/>
    </source>
</evidence>
<dbReference type="Pfam" id="PF17919">
    <property type="entry name" value="RT_RNaseH_2"/>
    <property type="match status" value="1"/>
</dbReference>
<organism evidence="3 4">
    <name type="scientific">Ziziphus jujuba var. spinosa</name>
    <dbReference type="NCBI Taxonomy" id="714518"/>
    <lineage>
        <taxon>Eukaryota</taxon>
        <taxon>Viridiplantae</taxon>
        <taxon>Streptophyta</taxon>
        <taxon>Embryophyta</taxon>
        <taxon>Tracheophyta</taxon>
        <taxon>Spermatophyta</taxon>
        <taxon>Magnoliopsida</taxon>
        <taxon>eudicotyledons</taxon>
        <taxon>Gunneridae</taxon>
        <taxon>Pentapetalae</taxon>
        <taxon>rosids</taxon>
        <taxon>fabids</taxon>
        <taxon>Rosales</taxon>
        <taxon>Rhamnaceae</taxon>
        <taxon>Paliureae</taxon>
        <taxon>Ziziphus</taxon>
    </lineage>
</organism>
<accession>A0A978UUN8</accession>
<dbReference type="InterPro" id="IPR043128">
    <property type="entry name" value="Rev_trsase/Diguanyl_cyclase"/>
</dbReference>
<name>A0A978UUN8_ZIZJJ</name>
<dbReference type="FunFam" id="3.30.70.270:FF:000020">
    <property type="entry name" value="Transposon Tf2-6 polyprotein-like Protein"/>
    <property type="match status" value="1"/>
</dbReference>
<dbReference type="InterPro" id="IPR043502">
    <property type="entry name" value="DNA/RNA_pol_sf"/>
</dbReference>
<evidence type="ECO:0000256" key="1">
    <source>
        <dbReference type="ARBA" id="ARBA00023268"/>
    </source>
</evidence>
<dbReference type="InterPro" id="IPR041577">
    <property type="entry name" value="RT_RNaseH_2"/>
</dbReference>
<protein>
    <recommendedName>
        <fullName evidence="2">Reverse transcriptase/retrotransposon-derived protein RNase H-like domain-containing protein</fullName>
    </recommendedName>
</protein>
<dbReference type="GO" id="GO:0003824">
    <property type="term" value="F:catalytic activity"/>
    <property type="evidence" value="ECO:0007669"/>
    <property type="project" value="UniProtKB-KW"/>
</dbReference>
<dbReference type="EMBL" id="JAEACU010000009">
    <property type="protein sequence ID" value="KAH7518588.1"/>
    <property type="molecule type" value="Genomic_DNA"/>
</dbReference>
<feature type="domain" description="Reverse transcriptase/retrotransposon-derived protein RNase H-like" evidence="2">
    <location>
        <begin position="94"/>
        <end position="188"/>
    </location>
</feature>
<proteinExistence type="predicted"/>
<gene>
    <name evidence="3" type="ORF">FEM48_Zijuj09G0187300</name>
</gene>
<dbReference type="SUPFAM" id="SSF56672">
    <property type="entry name" value="DNA/RNA polymerases"/>
    <property type="match status" value="1"/>
</dbReference>
<dbReference type="Proteomes" id="UP000813462">
    <property type="component" value="Unassembled WGS sequence"/>
</dbReference>
<dbReference type="Gene3D" id="3.30.70.270">
    <property type="match status" value="2"/>
</dbReference>
<evidence type="ECO:0000313" key="3">
    <source>
        <dbReference type="EMBL" id="KAH7518588.1"/>
    </source>
</evidence>
<dbReference type="PANTHER" id="PTHR37984:SF5">
    <property type="entry name" value="PROTEIN NYNRIN-LIKE"/>
    <property type="match status" value="1"/>
</dbReference>
<comment type="caution">
    <text evidence="3">The sequence shown here is derived from an EMBL/GenBank/DDBJ whole genome shotgun (WGS) entry which is preliminary data.</text>
</comment>
<dbReference type="OrthoDB" id="1191267at2759"/>
<keyword evidence="1" id="KW-0511">Multifunctional enzyme</keyword>
<sequence length="247" mass="28361">MVLQCLTENSFFAKESKCQFFQSTIEYLGHLVSGEGVRADPTKVEAMISWPQPKNLKQLWGFWGLTGYYRQFVVHYAAIVAPLTDLLKKDNFLWMAEVTEAFEKLKRVITETPVLHLSDFSKTFVVETDASNVGLGTVLMQDGHPLEFFSKKSGLRLMGASTYLKELRAVVEAVAKWRQYLLVRHFIIRIDHKSLRELLTQVIQTPEQQQFLRKLMGYQFSIEYKAGKENSATDALSRCHDTNEAQL</sequence>
<dbReference type="CDD" id="cd09274">
    <property type="entry name" value="RNase_HI_RT_Ty3"/>
    <property type="match status" value="1"/>
</dbReference>
<dbReference type="AlphaFoldDB" id="A0A978UUN8"/>
<dbReference type="InterPro" id="IPR050951">
    <property type="entry name" value="Retrovirus_Pol_polyprotein"/>
</dbReference>
<reference evidence="3" key="1">
    <citation type="journal article" date="2021" name="Front. Plant Sci.">
        <title>Chromosome-Scale Genome Assembly for Chinese Sour Jujube and Insights Into Its Genome Evolution and Domestication Signature.</title>
        <authorList>
            <person name="Shen L.-Y."/>
            <person name="Luo H."/>
            <person name="Wang X.-L."/>
            <person name="Wang X.-M."/>
            <person name="Qiu X.-J."/>
            <person name="Liu H."/>
            <person name="Zhou S.-S."/>
            <person name="Jia K.-H."/>
            <person name="Nie S."/>
            <person name="Bao Y.-T."/>
            <person name="Zhang R.-G."/>
            <person name="Yun Q.-Z."/>
            <person name="Chai Y.-H."/>
            <person name="Lu J.-Y."/>
            <person name="Li Y."/>
            <person name="Zhao S.-W."/>
            <person name="Mao J.-F."/>
            <person name="Jia S.-G."/>
            <person name="Mao Y.-M."/>
        </authorList>
    </citation>
    <scope>NUCLEOTIDE SEQUENCE</scope>
    <source>
        <strain evidence="3">AT0</strain>
        <tissue evidence="3">Leaf</tissue>
    </source>
</reference>
<evidence type="ECO:0000313" key="4">
    <source>
        <dbReference type="Proteomes" id="UP000813462"/>
    </source>
</evidence>
<dbReference type="PANTHER" id="PTHR37984">
    <property type="entry name" value="PROTEIN CBG26694"/>
    <property type="match status" value="1"/>
</dbReference>